<reference evidence="1" key="1">
    <citation type="submission" date="2019-01" db="EMBL/GenBank/DDBJ databases">
        <authorList>
            <consortium name="Genoscope - CEA"/>
            <person name="William W."/>
        </authorList>
    </citation>
    <scope>NUCLEOTIDE SEQUENCE</scope>
    <source>
        <strain evidence="1">CR-1</strain>
    </source>
</reference>
<name>A0A484HNI1_9BACT</name>
<sequence>MSALPSIIVVKSLFFLKRFLKINQRRTGNYLDFFVFCPSTKSLLKTCGIKSLGSAPLTRERQEEILRDYIDAVGKLGEWNGHIPHWWMTDIASKNAYCSPLLLPLREFTRGIDAILRMKNTDGFLFLLNPSWPTVMGLRHVACLHGLNFKILSWPWSKIFRKLLGKAKAWVGILKSIVVIFLDIGRTIKSFGGKVPSSKDNKTVYLIKSFVYRDSFRNDGSYQDPFFGNLSEYISEHLGPKNNVATIGSGIGDKKRLYGKMKHLRKQVAFPFESMLRYSDVIKHVCLLSFFLIAKPFKVKGPVVFLGYDIATLLRESLSSGGWRVPFDQYIYYAAGKRLAALYSMTVCAMTCEGNPWERAFISGIRSVNPEARIIGYQHSVIPQAAANMFQSSRELKRNPLPDAILTTGKTPADILRKHSAFPGKRIYISSALRYSYLDAIEPGEKKRAVNGNERILVALCGVMDTLPLARYAIKQALANPALKILARAHPALPFDRLKPFIEKNGAVPENMEISFSSTLKEDILECDAILYWGSSVALEGIRLGKPAIHFNQDDFLSYDPLFELKEFKWTIKDNEDITDVMNQIHMIPDKEFQNLRSRARRYVMSYHNPVTQDSLRHFMMY</sequence>
<accession>A0A484HNI1</accession>
<protein>
    <submittedName>
        <fullName evidence="1">Uncharacterized protein</fullName>
    </submittedName>
</protein>
<proteinExistence type="predicted"/>
<evidence type="ECO:0000313" key="1">
    <source>
        <dbReference type="EMBL" id="VEN74485.1"/>
    </source>
</evidence>
<dbReference type="AlphaFoldDB" id="A0A484HNI1"/>
<dbReference type="EMBL" id="CAACVI010000034">
    <property type="protein sequence ID" value="VEN74485.1"/>
    <property type="molecule type" value="Genomic_DNA"/>
</dbReference>
<organism evidence="1">
    <name type="scientific">uncultured Desulfobacteraceae bacterium</name>
    <dbReference type="NCBI Taxonomy" id="218296"/>
    <lineage>
        <taxon>Bacteria</taxon>
        <taxon>Pseudomonadati</taxon>
        <taxon>Thermodesulfobacteriota</taxon>
        <taxon>Desulfobacteria</taxon>
        <taxon>Desulfobacterales</taxon>
        <taxon>Desulfobacteraceae</taxon>
        <taxon>environmental samples</taxon>
    </lineage>
</organism>
<gene>
    <name evidence="1" type="ORF">EPICR_40064</name>
</gene>